<feature type="transmembrane region" description="Helical" evidence="2">
    <location>
        <begin position="12"/>
        <end position="32"/>
    </location>
</feature>
<feature type="region of interest" description="Disordered" evidence="1">
    <location>
        <begin position="223"/>
        <end position="271"/>
    </location>
</feature>
<evidence type="ECO:0000256" key="2">
    <source>
        <dbReference type="SAM" id="Phobius"/>
    </source>
</evidence>
<dbReference type="InterPro" id="IPR014717">
    <property type="entry name" value="Transl_elong_EF1B/ribsomal_bS6"/>
</dbReference>
<dbReference type="EMBL" id="CP134494">
    <property type="protein sequence ID" value="WNF21884.1"/>
    <property type="molecule type" value="Genomic_DNA"/>
</dbReference>
<dbReference type="RefSeq" id="WP_311071959.1">
    <property type="nucleotide sequence ID" value="NZ_CP134494.1"/>
</dbReference>
<sequence length="271" mass="30377">MNLQLEKKQIIILISLLVFSVLLYFGAHFLYISPMKDSFALKESQLKTEQQLSKTLETRLSTASSSDFNSTMELQKTLPVDPMTEQLVLDLEKAEVVSNSYITAMEFSKDGQVVDREQSFSNGQETTESETAAQGTETVSEVDIHPIQMPDGVSKTSIMVTVESASYFELEKFIETLEELQRIVMVESILFSGPGEIRSLSDEESRITMELTINAFHLSGFDDLKGDNPRIETPAPANKRNPFPTFGDYSEDNLVEPEESEADETQSTDEN</sequence>
<keyword evidence="2" id="KW-1133">Transmembrane helix</keyword>
<keyword evidence="2" id="KW-0812">Transmembrane</keyword>
<proteinExistence type="predicted"/>
<dbReference type="Proteomes" id="UP001303324">
    <property type="component" value="Chromosome"/>
</dbReference>
<evidence type="ECO:0008006" key="5">
    <source>
        <dbReference type="Google" id="ProtNLM"/>
    </source>
</evidence>
<keyword evidence="4" id="KW-1185">Reference proteome</keyword>
<dbReference type="Gene3D" id="3.30.70.60">
    <property type="match status" value="1"/>
</dbReference>
<protein>
    <recommendedName>
        <fullName evidence="5">Pilus assembly protein PilO</fullName>
    </recommendedName>
</protein>
<feature type="compositionally biased region" description="Polar residues" evidence="1">
    <location>
        <begin position="119"/>
        <end position="138"/>
    </location>
</feature>
<feature type="region of interest" description="Disordered" evidence="1">
    <location>
        <begin position="118"/>
        <end position="138"/>
    </location>
</feature>
<name>A0ABY9VFC4_9BACI</name>
<organism evidence="3 4">
    <name type="scientific">Mesobacillus jeotgali</name>
    <dbReference type="NCBI Taxonomy" id="129985"/>
    <lineage>
        <taxon>Bacteria</taxon>
        <taxon>Bacillati</taxon>
        <taxon>Bacillota</taxon>
        <taxon>Bacilli</taxon>
        <taxon>Bacillales</taxon>
        <taxon>Bacillaceae</taxon>
        <taxon>Mesobacillus</taxon>
    </lineage>
</organism>
<keyword evidence="2" id="KW-0472">Membrane</keyword>
<accession>A0ABY9VFC4</accession>
<evidence type="ECO:0000256" key="1">
    <source>
        <dbReference type="SAM" id="MobiDB-lite"/>
    </source>
</evidence>
<reference evidence="3 4" key="1">
    <citation type="submission" date="2023-09" db="EMBL/GenBank/DDBJ databases">
        <title>Microbial mechanism of fulvic acid promoting antimony reduction mineralization in rice fields.</title>
        <authorList>
            <person name="Chen G."/>
            <person name="Lan J."/>
        </authorList>
    </citation>
    <scope>NUCLEOTIDE SEQUENCE [LARGE SCALE GENOMIC DNA]</scope>
    <source>
        <strain evidence="3 4">PS1</strain>
    </source>
</reference>
<gene>
    <name evidence="3" type="ORF">RH061_17065</name>
</gene>
<evidence type="ECO:0000313" key="3">
    <source>
        <dbReference type="EMBL" id="WNF21884.1"/>
    </source>
</evidence>
<evidence type="ECO:0000313" key="4">
    <source>
        <dbReference type="Proteomes" id="UP001303324"/>
    </source>
</evidence>
<feature type="compositionally biased region" description="Acidic residues" evidence="1">
    <location>
        <begin position="249"/>
        <end position="271"/>
    </location>
</feature>